<keyword evidence="2" id="KW-0472">Membrane</keyword>
<dbReference type="EMBL" id="JAAGAX010000005">
    <property type="protein sequence ID" value="KAF2316212.1"/>
    <property type="molecule type" value="Genomic_DNA"/>
</dbReference>
<accession>A0A6A6MQP6</accession>
<evidence type="ECO:0000256" key="1">
    <source>
        <dbReference type="SAM" id="MobiDB-lite"/>
    </source>
</evidence>
<keyword evidence="2" id="KW-0812">Transmembrane</keyword>
<protein>
    <submittedName>
        <fullName evidence="3">Uncharacterized protein</fullName>
    </submittedName>
</protein>
<comment type="caution">
    <text evidence="3">The sequence shown here is derived from an EMBL/GenBank/DDBJ whole genome shotgun (WGS) entry which is preliminary data.</text>
</comment>
<proteinExistence type="predicted"/>
<gene>
    <name evidence="3" type="ORF">GH714_041553</name>
</gene>
<keyword evidence="4" id="KW-1185">Reference proteome</keyword>
<evidence type="ECO:0000313" key="4">
    <source>
        <dbReference type="Proteomes" id="UP000467840"/>
    </source>
</evidence>
<feature type="compositionally biased region" description="Polar residues" evidence="1">
    <location>
        <begin position="34"/>
        <end position="43"/>
    </location>
</feature>
<reference evidence="3 4" key="1">
    <citation type="journal article" date="2020" name="Mol. Plant">
        <title>The Chromosome-Based Rubber Tree Genome Provides New Insights into Spurge Genome Evolution and Rubber Biosynthesis.</title>
        <authorList>
            <person name="Liu J."/>
            <person name="Shi C."/>
            <person name="Shi C.C."/>
            <person name="Li W."/>
            <person name="Zhang Q.J."/>
            <person name="Zhang Y."/>
            <person name="Li K."/>
            <person name="Lu H.F."/>
            <person name="Shi C."/>
            <person name="Zhu S.T."/>
            <person name="Xiao Z.Y."/>
            <person name="Nan H."/>
            <person name="Yue Y."/>
            <person name="Zhu X.G."/>
            <person name="Wu Y."/>
            <person name="Hong X.N."/>
            <person name="Fan G.Y."/>
            <person name="Tong Y."/>
            <person name="Zhang D."/>
            <person name="Mao C.L."/>
            <person name="Liu Y.L."/>
            <person name="Hao S.J."/>
            <person name="Liu W.Q."/>
            <person name="Lv M.Q."/>
            <person name="Zhang H.B."/>
            <person name="Liu Y."/>
            <person name="Hu-Tang G.R."/>
            <person name="Wang J.P."/>
            <person name="Wang J.H."/>
            <person name="Sun Y.H."/>
            <person name="Ni S.B."/>
            <person name="Chen W.B."/>
            <person name="Zhang X.C."/>
            <person name="Jiao Y.N."/>
            <person name="Eichler E.E."/>
            <person name="Li G.H."/>
            <person name="Liu X."/>
            <person name="Gao L.Z."/>
        </authorList>
    </citation>
    <scope>NUCLEOTIDE SEQUENCE [LARGE SCALE GENOMIC DNA]</scope>
    <source>
        <strain evidence="4">cv. GT1</strain>
        <tissue evidence="3">Leaf</tissue>
    </source>
</reference>
<feature type="region of interest" description="Disordered" evidence="1">
    <location>
        <begin position="24"/>
        <end position="43"/>
    </location>
</feature>
<evidence type="ECO:0000313" key="3">
    <source>
        <dbReference type="EMBL" id="KAF2316212.1"/>
    </source>
</evidence>
<feature type="transmembrane region" description="Helical" evidence="2">
    <location>
        <begin position="412"/>
        <end position="431"/>
    </location>
</feature>
<dbReference type="Proteomes" id="UP000467840">
    <property type="component" value="Chromosome 15"/>
</dbReference>
<name>A0A6A6MQP6_HEVBR</name>
<organism evidence="3 4">
    <name type="scientific">Hevea brasiliensis</name>
    <name type="common">Para rubber tree</name>
    <name type="synonym">Siphonia brasiliensis</name>
    <dbReference type="NCBI Taxonomy" id="3981"/>
    <lineage>
        <taxon>Eukaryota</taxon>
        <taxon>Viridiplantae</taxon>
        <taxon>Streptophyta</taxon>
        <taxon>Embryophyta</taxon>
        <taxon>Tracheophyta</taxon>
        <taxon>Spermatophyta</taxon>
        <taxon>Magnoliopsida</taxon>
        <taxon>eudicotyledons</taxon>
        <taxon>Gunneridae</taxon>
        <taxon>Pentapetalae</taxon>
        <taxon>rosids</taxon>
        <taxon>fabids</taxon>
        <taxon>Malpighiales</taxon>
        <taxon>Euphorbiaceae</taxon>
        <taxon>Crotonoideae</taxon>
        <taxon>Micrandreae</taxon>
        <taxon>Hevea</taxon>
    </lineage>
</organism>
<sequence>MIAKQTSKRNSHKAVTKGDIVPKSKGVEKGHYMSKSSTRGQTATGSRFSVLYDTLVVEITEKDQEELDLDVNHLTPNQDPVPPDHVLGSEGKQFTSTHKVPGTTNFHSNRVASSADIVASISLSSRKSIVAAVVGSHQLVVGRAGVGIIEARKVSDGIEIFYLDGGMAIAPPNGGFHDDEQLPNSSTDMGDGDVSNYGAIVCCQEGVADVGVSSLRYSSSPFQFQAAWLSHPSFLKVVQSVWRGHHSFVKGLGSLQTTLKSWNQNVFSNIYQRMHRLLARLKGIQCVMNSKKHAGLRALELKLKKDLDLVLDQEEIVWFQKSRERWIIYGDRNTAFFHASAVLKGSKKRISRLKDSNGTSLPLRFPVISSSDLEFISSPFTVEEVKSALWDMDSYKAPGPDVFQVAFFQKSWTIVGVDLVNMALFFLMVVLY</sequence>
<evidence type="ECO:0000256" key="2">
    <source>
        <dbReference type="SAM" id="Phobius"/>
    </source>
</evidence>
<keyword evidence="2" id="KW-1133">Transmembrane helix</keyword>
<dbReference type="AlphaFoldDB" id="A0A6A6MQP6"/>